<dbReference type="PANTHER" id="PTHR24078">
    <property type="entry name" value="DNAJ HOMOLOG SUBFAMILY C MEMBER"/>
    <property type="match status" value="1"/>
</dbReference>
<dbReference type="InterPro" id="IPR018253">
    <property type="entry name" value="DnaJ_domain_CS"/>
</dbReference>
<dbReference type="Pfam" id="PF01556">
    <property type="entry name" value="DnaJ_C"/>
    <property type="match status" value="1"/>
</dbReference>
<sequence>MVAETKLYDALSVKPEATQDEIKKAYRKAALKHHPDKNKDNPQSAEKFKDVSQAYEVLSDPEKRKVYDQFGLDYLMRGGPAPPPPGSGSGGGTGFDGGMPGGFNFGGMPSGGSRKFHFSTGPGGGGAGGFSFSDADDIFRNFAKGSGGMGGGGMGGGMGGIDDDDLLSSMFGGGMGGGSGFRSSRPGAGYSKPKRAPTPEPTIVEKDLPLTLEEIYNGTSKKVKTKSKAFDPMGKRTTQEVTLEANIKPGLRAGSKIKYRNIGDQEEGGRQDVHLIVKEIPHPTLKRSGDNLVTEVELTLKEALTGWERIIRTIDGKSIRVSKPGPTQPGHQERYPEMGMVLSKDPSKRGDLLIQVNVKFPTSLTAQQKDILKDVLP</sequence>
<feature type="domain" description="J" evidence="3">
    <location>
        <begin position="6"/>
        <end position="71"/>
    </location>
</feature>
<dbReference type="SUPFAM" id="SSF49493">
    <property type="entry name" value="HSP40/DnaJ peptide-binding domain"/>
    <property type="match status" value="2"/>
</dbReference>
<organism evidence="4 5">
    <name type="scientific">Penicillium brevicompactum</name>
    <dbReference type="NCBI Taxonomy" id="5074"/>
    <lineage>
        <taxon>Eukaryota</taxon>
        <taxon>Fungi</taxon>
        <taxon>Dikarya</taxon>
        <taxon>Ascomycota</taxon>
        <taxon>Pezizomycotina</taxon>
        <taxon>Eurotiomycetes</taxon>
        <taxon>Eurotiomycetidae</taxon>
        <taxon>Eurotiales</taxon>
        <taxon>Aspergillaceae</taxon>
        <taxon>Penicillium</taxon>
    </lineage>
</organism>
<dbReference type="AlphaFoldDB" id="A0A9W9QT87"/>
<dbReference type="EMBL" id="JAPZBQ010000002">
    <property type="protein sequence ID" value="KAJ5345276.1"/>
    <property type="molecule type" value="Genomic_DNA"/>
</dbReference>
<dbReference type="PROSITE" id="PS50076">
    <property type="entry name" value="DNAJ_2"/>
    <property type="match status" value="1"/>
</dbReference>
<evidence type="ECO:0000256" key="1">
    <source>
        <dbReference type="ARBA" id="ARBA00023186"/>
    </source>
</evidence>
<dbReference type="InterPro" id="IPR001623">
    <property type="entry name" value="DnaJ_domain"/>
</dbReference>
<dbReference type="GO" id="GO:0051082">
    <property type="term" value="F:unfolded protein binding"/>
    <property type="evidence" value="ECO:0007669"/>
    <property type="project" value="InterPro"/>
</dbReference>
<comment type="caution">
    <text evidence="4">The sequence shown here is derived from an EMBL/GenBank/DDBJ whole genome shotgun (WGS) entry which is preliminary data.</text>
</comment>
<proteinExistence type="predicted"/>
<dbReference type="GO" id="GO:0005829">
    <property type="term" value="C:cytosol"/>
    <property type="evidence" value="ECO:0007669"/>
    <property type="project" value="TreeGrafter"/>
</dbReference>
<feature type="compositionally biased region" description="Gly residues" evidence="2">
    <location>
        <begin position="87"/>
        <end position="99"/>
    </location>
</feature>
<reference evidence="4" key="2">
    <citation type="journal article" date="2023" name="IMA Fungus">
        <title>Comparative genomic study of the Penicillium genus elucidates a diverse pangenome and 15 lateral gene transfer events.</title>
        <authorList>
            <person name="Petersen C."/>
            <person name="Sorensen T."/>
            <person name="Nielsen M.R."/>
            <person name="Sondergaard T.E."/>
            <person name="Sorensen J.L."/>
            <person name="Fitzpatrick D.A."/>
            <person name="Frisvad J.C."/>
            <person name="Nielsen K.L."/>
        </authorList>
    </citation>
    <scope>NUCLEOTIDE SEQUENCE</scope>
    <source>
        <strain evidence="4">IBT 35673</strain>
    </source>
</reference>
<dbReference type="Pfam" id="PF00226">
    <property type="entry name" value="DnaJ"/>
    <property type="match status" value="1"/>
</dbReference>
<dbReference type="InterPro" id="IPR002939">
    <property type="entry name" value="DnaJ_C"/>
</dbReference>
<dbReference type="GO" id="GO:0006457">
    <property type="term" value="P:protein folding"/>
    <property type="evidence" value="ECO:0007669"/>
    <property type="project" value="InterPro"/>
</dbReference>
<dbReference type="FunFam" id="2.60.260.20:FF:000002">
    <property type="entry name" value="Dnaj homolog subfamily b member"/>
    <property type="match status" value="1"/>
</dbReference>
<dbReference type="InterPro" id="IPR036869">
    <property type="entry name" value="J_dom_sf"/>
</dbReference>
<dbReference type="InterPro" id="IPR008971">
    <property type="entry name" value="HSP40/DnaJ_pept-bd"/>
</dbReference>
<protein>
    <recommendedName>
        <fullName evidence="3">J domain-containing protein</fullName>
    </recommendedName>
</protein>
<dbReference type="PROSITE" id="PS00636">
    <property type="entry name" value="DNAJ_1"/>
    <property type="match status" value="1"/>
</dbReference>
<gene>
    <name evidence="4" type="ORF">N7452_003280</name>
</gene>
<dbReference type="CDD" id="cd06257">
    <property type="entry name" value="DnaJ"/>
    <property type="match status" value="1"/>
</dbReference>
<dbReference type="GO" id="GO:0051087">
    <property type="term" value="F:protein-folding chaperone binding"/>
    <property type="evidence" value="ECO:0007669"/>
    <property type="project" value="TreeGrafter"/>
</dbReference>
<dbReference type="Gene3D" id="1.10.287.110">
    <property type="entry name" value="DnaJ domain"/>
    <property type="match status" value="1"/>
</dbReference>
<dbReference type="SUPFAM" id="SSF46565">
    <property type="entry name" value="Chaperone J-domain"/>
    <property type="match status" value="1"/>
</dbReference>
<evidence type="ECO:0000256" key="2">
    <source>
        <dbReference type="SAM" id="MobiDB-lite"/>
    </source>
</evidence>
<evidence type="ECO:0000313" key="4">
    <source>
        <dbReference type="EMBL" id="KAJ5345276.1"/>
    </source>
</evidence>
<dbReference type="GO" id="GO:0006413">
    <property type="term" value="P:translational initiation"/>
    <property type="evidence" value="ECO:0007669"/>
    <property type="project" value="TreeGrafter"/>
</dbReference>
<reference evidence="4" key="1">
    <citation type="submission" date="2022-12" db="EMBL/GenBank/DDBJ databases">
        <authorList>
            <person name="Petersen C."/>
        </authorList>
    </citation>
    <scope>NUCLEOTIDE SEQUENCE</scope>
    <source>
        <strain evidence="4">IBT 35673</strain>
    </source>
</reference>
<dbReference type="CDD" id="cd10747">
    <property type="entry name" value="DnaJ_C"/>
    <property type="match status" value="1"/>
</dbReference>
<dbReference type="Proteomes" id="UP001147695">
    <property type="component" value="Unassembled WGS sequence"/>
</dbReference>
<feature type="region of interest" description="Disordered" evidence="2">
    <location>
        <begin position="30"/>
        <end position="51"/>
    </location>
</feature>
<dbReference type="InterPro" id="IPR051339">
    <property type="entry name" value="DnaJ_subfamily_B"/>
</dbReference>
<keyword evidence="1" id="KW-0143">Chaperone</keyword>
<dbReference type="FunFam" id="1.10.287.110:FF:000136">
    <property type="entry name" value="DnaJ domain-containing protein Psi"/>
    <property type="match status" value="1"/>
</dbReference>
<feature type="region of interest" description="Disordered" evidence="2">
    <location>
        <begin position="77"/>
        <end position="99"/>
    </location>
</feature>
<evidence type="ECO:0000313" key="5">
    <source>
        <dbReference type="Proteomes" id="UP001147695"/>
    </source>
</evidence>
<accession>A0A9W9QT87</accession>
<dbReference type="PANTHER" id="PTHR24078:SF553">
    <property type="entry name" value="DNAJ HOMOLOG SUBFAMILY B MEMBER 5"/>
    <property type="match status" value="1"/>
</dbReference>
<dbReference type="FunFam" id="2.60.260.20:FF:000013">
    <property type="entry name" value="DnaJ subfamily B member 11"/>
    <property type="match status" value="1"/>
</dbReference>
<feature type="region of interest" description="Disordered" evidence="2">
    <location>
        <begin position="177"/>
        <end position="202"/>
    </location>
</feature>
<name>A0A9W9QT87_PENBR</name>
<dbReference type="Gene3D" id="2.60.260.20">
    <property type="entry name" value="Urease metallochaperone UreE, N-terminal domain"/>
    <property type="match status" value="2"/>
</dbReference>
<dbReference type="SMART" id="SM00271">
    <property type="entry name" value="DnaJ"/>
    <property type="match status" value="1"/>
</dbReference>
<evidence type="ECO:0000259" key="3">
    <source>
        <dbReference type="PROSITE" id="PS50076"/>
    </source>
</evidence>
<dbReference type="PRINTS" id="PR00625">
    <property type="entry name" value="JDOMAIN"/>
</dbReference>